<evidence type="ECO:0000256" key="2">
    <source>
        <dbReference type="ARBA" id="ARBA00022676"/>
    </source>
</evidence>
<evidence type="ECO:0000256" key="4">
    <source>
        <dbReference type="RuleBase" id="RU003718"/>
    </source>
</evidence>
<evidence type="ECO:0000256" key="1">
    <source>
        <dbReference type="ARBA" id="ARBA00009995"/>
    </source>
</evidence>
<evidence type="ECO:0000256" key="5">
    <source>
        <dbReference type="RuleBase" id="RU362057"/>
    </source>
</evidence>
<dbReference type="InterPro" id="IPR002213">
    <property type="entry name" value="UDP_glucos_trans"/>
</dbReference>
<organism evidence="6 7">
    <name type="scientific">Lolium multiflorum</name>
    <name type="common">Italian ryegrass</name>
    <name type="synonym">Lolium perenne subsp. multiflorum</name>
    <dbReference type="NCBI Taxonomy" id="4521"/>
    <lineage>
        <taxon>Eukaryota</taxon>
        <taxon>Viridiplantae</taxon>
        <taxon>Streptophyta</taxon>
        <taxon>Embryophyta</taxon>
        <taxon>Tracheophyta</taxon>
        <taxon>Spermatophyta</taxon>
        <taxon>Magnoliopsida</taxon>
        <taxon>Liliopsida</taxon>
        <taxon>Poales</taxon>
        <taxon>Poaceae</taxon>
        <taxon>BOP clade</taxon>
        <taxon>Pooideae</taxon>
        <taxon>Poodae</taxon>
        <taxon>Poeae</taxon>
        <taxon>Poeae Chloroplast Group 2 (Poeae type)</taxon>
        <taxon>Loliodinae</taxon>
        <taxon>Loliinae</taxon>
        <taxon>Lolium</taxon>
    </lineage>
</organism>
<dbReference type="FunFam" id="3.40.50.2000:FF:000063">
    <property type="entry name" value="Glycosyltransferase"/>
    <property type="match status" value="1"/>
</dbReference>
<reference evidence="6" key="1">
    <citation type="submission" date="2023-07" db="EMBL/GenBank/DDBJ databases">
        <title>A chromosome-level genome assembly of Lolium multiflorum.</title>
        <authorList>
            <person name="Chen Y."/>
            <person name="Copetti D."/>
            <person name="Kolliker R."/>
            <person name="Studer B."/>
        </authorList>
    </citation>
    <scope>NUCLEOTIDE SEQUENCE</scope>
    <source>
        <strain evidence="6">02402/16</strain>
        <tissue evidence="6">Leaf</tissue>
    </source>
</reference>
<dbReference type="AlphaFoldDB" id="A0AAD8RN36"/>
<dbReference type="EMBL" id="JAUUTY010000005">
    <property type="protein sequence ID" value="KAK1627652.1"/>
    <property type="molecule type" value="Genomic_DNA"/>
</dbReference>
<proteinExistence type="inferred from homology"/>
<dbReference type="EC" id="2.4.1.-" evidence="5"/>
<dbReference type="CDD" id="cd03784">
    <property type="entry name" value="GT1_Gtf-like"/>
    <property type="match status" value="1"/>
</dbReference>
<dbReference type="PANTHER" id="PTHR48047:SF45">
    <property type="entry name" value="SCOPOLETIN GLUCOSYLTRANSFERASE-LIKE"/>
    <property type="match status" value="1"/>
</dbReference>
<keyword evidence="3 4" id="KW-0808">Transferase</keyword>
<evidence type="ECO:0000256" key="3">
    <source>
        <dbReference type="ARBA" id="ARBA00022679"/>
    </source>
</evidence>
<gene>
    <name evidence="6" type="ORF">QYE76_001967</name>
</gene>
<comment type="similarity">
    <text evidence="1 4">Belongs to the UDP-glycosyltransferase family.</text>
</comment>
<dbReference type="Proteomes" id="UP001231189">
    <property type="component" value="Unassembled WGS sequence"/>
</dbReference>
<dbReference type="Pfam" id="PF00201">
    <property type="entry name" value="UDPGT"/>
    <property type="match status" value="1"/>
</dbReference>
<name>A0AAD8RN36_LOLMU</name>
<comment type="caution">
    <text evidence="6">The sequence shown here is derived from an EMBL/GenBank/DDBJ whole genome shotgun (WGS) entry which is preliminary data.</text>
</comment>
<dbReference type="InterPro" id="IPR035595">
    <property type="entry name" value="UDP_glycos_trans_CS"/>
</dbReference>
<dbReference type="GO" id="GO:0035251">
    <property type="term" value="F:UDP-glucosyltransferase activity"/>
    <property type="evidence" value="ECO:0007669"/>
    <property type="project" value="TreeGrafter"/>
</dbReference>
<evidence type="ECO:0000313" key="7">
    <source>
        <dbReference type="Proteomes" id="UP001231189"/>
    </source>
</evidence>
<protein>
    <recommendedName>
        <fullName evidence="5">Glycosyltransferase</fullName>
        <ecNumber evidence="5">2.4.1.-</ecNumber>
    </recommendedName>
</protein>
<keyword evidence="7" id="KW-1185">Reference proteome</keyword>
<keyword evidence="2 4" id="KW-0328">Glycosyltransferase</keyword>
<sequence length="511" mass="55352">MAPTRDEPQQQPLHILFLPYFAPGHLLPVADMAALFAARGAMCTILTTPVNADIIRPAVDRANDANLHVADSQKVVISVLPFPDVGLPPGMENMKSITPSHGVAYIVKFVHAAQLLREPFDLFLATSRPRVDAVVTDSFFAWSADTAAAHGVPRLVFLGSSVFARSCSESMLRNNPLETTANGRNDPDALVALPGLPHRVELRRSQMLDPETRPEEWAFYQSSNAADERSFGEVFNSFHELEPDYVVHFHKTLGRRAWLVGPVALASTDMPVAVEGSGCLPWLNTKPAGSVVYVSFGTLTSFSIAERREIARGLALSGKNFVWVLGGSDDDPPEWTPEGFAELTGNNNRGFLVRGWAPQTVILNQPALGGFVTHCGWNSVVEAVSAGVPMVTWPRYADQFHNEKLVVEVLKVGVSLGAKDYASAMETHVVIPGEVIAGSINRLMGDSLESNSIRNKSKELGVKARIAVEKGGSSYDDIGRLMGELMAGRTVGVLSNIELNYGLMAGRSARE</sequence>
<dbReference type="SUPFAM" id="SSF53756">
    <property type="entry name" value="UDP-Glycosyltransferase/glycogen phosphorylase"/>
    <property type="match status" value="1"/>
</dbReference>
<dbReference type="Gene3D" id="3.40.50.2000">
    <property type="entry name" value="Glycogen Phosphorylase B"/>
    <property type="match status" value="2"/>
</dbReference>
<dbReference type="PROSITE" id="PS00375">
    <property type="entry name" value="UDPGT"/>
    <property type="match status" value="1"/>
</dbReference>
<accession>A0AAD8RN36</accession>
<dbReference type="PANTHER" id="PTHR48047">
    <property type="entry name" value="GLYCOSYLTRANSFERASE"/>
    <property type="match status" value="1"/>
</dbReference>
<evidence type="ECO:0000313" key="6">
    <source>
        <dbReference type="EMBL" id="KAK1627652.1"/>
    </source>
</evidence>